<dbReference type="EMBL" id="PKHU01000002">
    <property type="protein sequence ID" value="PKZ29763.1"/>
    <property type="molecule type" value="Genomic_DNA"/>
</dbReference>
<feature type="region of interest" description="Disordered" evidence="1">
    <location>
        <begin position="1"/>
        <end position="43"/>
    </location>
</feature>
<dbReference type="AlphaFoldDB" id="A0A2I1NBJ4"/>
<reference evidence="3 4" key="1">
    <citation type="submission" date="2017-12" db="EMBL/GenBank/DDBJ databases">
        <title>Phylogenetic diversity of female urinary microbiome.</title>
        <authorList>
            <person name="Thomas-White K."/>
            <person name="Wolfe A.J."/>
        </authorList>
    </citation>
    <scope>NUCLEOTIDE SEQUENCE [LARGE SCALE GENOMIC DNA]</scope>
    <source>
        <strain evidence="3 4">UMB0112</strain>
    </source>
</reference>
<accession>A0A2I1NBJ4</accession>
<evidence type="ECO:0000256" key="1">
    <source>
        <dbReference type="SAM" id="MobiDB-lite"/>
    </source>
</evidence>
<evidence type="ECO:0000313" key="3">
    <source>
        <dbReference type="EMBL" id="PKZ29763.1"/>
    </source>
</evidence>
<keyword evidence="2" id="KW-0812">Transmembrane</keyword>
<proteinExistence type="predicted"/>
<comment type="caution">
    <text evidence="3">The sequence shown here is derived from an EMBL/GenBank/DDBJ whole genome shotgun (WGS) entry which is preliminary data.</text>
</comment>
<evidence type="ECO:0000313" key="4">
    <source>
        <dbReference type="Proteomes" id="UP000234639"/>
    </source>
</evidence>
<dbReference type="RefSeq" id="WP_101636766.1">
    <property type="nucleotide sequence ID" value="NZ_CAUPEY010000001.1"/>
</dbReference>
<feature type="transmembrane region" description="Helical" evidence="2">
    <location>
        <begin position="178"/>
        <end position="197"/>
    </location>
</feature>
<evidence type="ECO:0000256" key="2">
    <source>
        <dbReference type="SAM" id="Phobius"/>
    </source>
</evidence>
<feature type="transmembrane region" description="Helical" evidence="2">
    <location>
        <begin position="203"/>
        <end position="231"/>
    </location>
</feature>
<dbReference type="Proteomes" id="UP000234639">
    <property type="component" value="Unassembled WGS sequence"/>
</dbReference>
<feature type="compositionally biased region" description="Low complexity" evidence="1">
    <location>
        <begin position="21"/>
        <end position="43"/>
    </location>
</feature>
<protein>
    <submittedName>
        <fullName evidence="3">Uncharacterized protein</fullName>
    </submittedName>
</protein>
<feature type="transmembrane region" description="Helical" evidence="2">
    <location>
        <begin position="82"/>
        <end position="102"/>
    </location>
</feature>
<keyword evidence="2" id="KW-1133">Transmembrane helix</keyword>
<feature type="compositionally biased region" description="Basic and acidic residues" evidence="1">
    <location>
        <begin position="1"/>
        <end position="14"/>
    </location>
</feature>
<gene>
    <name evidence="3" type="ORF">CYJ41_02410</name>
</gene>
<name>A0A2I1NBJ4_9BACT</name>
<feature type="transmembrane region" description="Helical" evidence="2">
    <location>
        <begin position="108"/>
        <end position="129"/>
    </location>
</feature>
<sequence length="307" mass="36509">MSDDKREKLREYLRNNRPRNKTNSGNNSNNKENSNKNLENDLNSDNLNLNNNSDLDNSQILNNKINSNKRDYDKEPLIIRDYSSFFTGTQYIFVVMFGAMMFSLFFGYPVVIVLFFIIIIPNFILEYYFSIKKFECGIKFKNSEISFIVDDETSRNIDIKEISRYICKPFWKTSGEFVNLYAFILFFGIFLIFSIYIPLKIIFLLIVGLIGGFLLFEIGNIIHKMIIYFFINKTLYGFRFFPILIIAEPIKEKETQNELIPVYRYGADFKCYYIYFYNNAVYEKVREYFLQNLSIDIEQIKNQFAIM</sequence>
<keyword evidence="2" id="KW-0472">Membrane</keyword>
<organism evidence="3 4">
    <name type="scientific">Campylobacter ureolyticus</name>
    <dbReference type="NCBI Taxonomy" id="827"/>
    <lineage>
        <taxon>Bacteria</taxon>
        <taxon>Pseudomonadati</taxon>
        <taxon>Campylobacterota</taxon>
        <taxon>Epsilonproteobacteria</taxon>
        <taxon>Campylobacterales</taxon>
        <taxon>Campylobacteraceae</taxon>
        <taxon>Campylobacter</taxon>
    </lineage>
</organism>